<dbReference type="AlphaFoldDB" id="A0AAP0QJZ9"/>
<organism evidence="1 2">
    <name type="scientific">Citrus x changshan-huyou</name>
    <dbReference type="NCBI Taxonomy" id="2935761"/>
    <lineage>
        <taxon>Eukaryota</taxon>
        <taxon>Viridiplantae</taxon>
        <taxon>Streptophyta</taxon>
        <taxon>Embryophyta</taxon>
        <taxon>Tracheophyta</taxon>
        <taxon>Spermatophyta</taxon>
        <taxon>Magnoliopsida</taxon>
        <taxon>eudicotyledons</taxon>
        <taxon>Gunneridae</taxon>
        <taxon>Pentapetalae</taxon>
        <taxon>rosids</taxon>
        <taxon>malvids</taxon>
        <taxon>Sapindales</taxon>
        <taxon>Rutaceae</taxon>
        <taxon>Aurantioideae</taxon>
        <taxon>Citrus</taxon>
    </lineage>
</organism>
<evidence type="ECO:0000313" key="2">
    <source>
        <dbReference type="Proteomes" id="UP001428341"/>
    </source>
</evidence>
<keyword evidence="2" id="KW-1185">Reference proteome</keyword>
<name>A0AAP0QJZ9_9ROSI</name>
<accession>A0AAP0QJZ9</accession>
<evidence type="ECO:0000313" key="1">
    <source>
        <dbReference type="EMBL" id="KAK9198441.1"/>
    </source>
</evidence>
<reference evidence="1 2" key="1">
    <citation type="submission" date="2024-05" db="EMBL/GenBank/DDBJ databases">
        <title>Haplotype-resolved chromosome-level genome assembly of Huyou (Citrus changshanensis).</title>
        <authorList>
            <person name="Miao C."/>
            <person name="Chen W."/>
            <person name="Wu Y."/>
            <person name="Wang L."/>
            <person name="Zhao S."/>
            <person name="Grierson D."/>
            <person name="Xu C."/>
            <person name="Chen K."/>
        </authorList>
    </citation>
    <scope>NUCLEOTIDE SEQUENCE [LARGE SCALE GENOMIC DNA]</scope>
    <source>
        <strain evidence="1">01-14</strain>
        <tissue evidence="1">Leaf</tissue>
    </source>
</reference>
<dbReference type="EMBL" id="JBCGBO010000005">
    <property type="protein sequence ID" value="KAK9198441.1"/>
    <property type="molecule type" value="Genomic_DNA"/>
</dbReference>
<dbReference type="Proteomes" id="UP001428341">
    <property type="component" value="Unassembled WGS sequence"/>
</dbReference>
<proteinExistence type="predicted"/>
<gene>
    <name evidence="1" type="ORF">WN944_013625</name>
</gene>
<protein>
    <submittedName>
        <fullName evidence="1">Uncharacterized protein</fullName>
    </submittedName>
</protein>
<sequence length="114" mass="12811">MASASGLFTPSVPSLRRRVQPSTWIYRSGFCFSQGTFRRVLCSSTIAGSEKSLSSSESRAPRDVEVSYGFLDVIFQVSALRFNSAQFRFWLGKQYRETVSGFGAAYFCDLEDYV</sequence>
<comment type="caution">
    <text evidence="1">The sequence shown here is derived from an EMBL/GenBank/DDBJ whole genome shotgun (WGS) entry which is preliminary data.</text>
</comment>